<evidence type="ECO:0000313" key="2">
    <source>
        <dbReference type="Proteomes" id="UP000006976"/>
    </source>
</evidence>
<evidence type="ECO:0000313" key="1">
    <source>
        <dbReference type="EMBL" id="EJR31140.1"/>
    </source>
</evidence>
<protein>
    <recommendedName>
        <fullName evidence="3">SIR2-like domain-containing protein</fullName>
    </recommendedName>
</protein>
<sequence>MSNGSLEQILKTNIEKIRKAKEHDKLVVFVGAGVSVNSKLPTWYDLVSELAEEMGMNVGNSVDSFMQIPQYYFNERGEKEYLEKIEGILNRKTYKPNIIHEQIIDLSPKHIITTNYDDLLEQSFKLYNKSYHVVSDNSDLPYASQDQMLIKMHGCLKKKNIVLKEDDYLSYSSNFKLIETYIKSLFSTHIILFIGYSAEDPNFKLIFQWVKDILNKDFQPAYLIDISEEFNLLKYNYYKNRGIHIIYSNNLEQSKEDGLEECKLENPKGKKLFNILKRINDIEDEHIISRIYNNLREFENVNAVQPKDILKATGYNSKMVYENGLIRGVKIGGELYELLSNIKGIGKNKKEVNLFRKDLLSNYKQVLRYILSVLKKANIRGIKFFNEEIFYFTLTWCIDDIKTPILKMEYNFDYKSMWDTLMSSEAQTGLEGNPADRMSDMFLSYKLNSLDKAYGKLRELSRSTFEDREFLNYYLVEFNKNHISGVYKWFTSSKNQKNNLNEMEIRDLDNLNLQMPISERKRSPFIQSILSFNFVYSNMYKSGEILKKLKNEKKLVERGGQSIGPHLFNLYNNTYNFWLFINNNYLIVEHYSDVKVIYNNFIEGMTANYSIHISDNREDIRVNKLDSMDSFILYIILSKIQGKELVTILDKYKVKEMKIDEEAREYLFNVFLNFIGAFVVKEIHTNLESEFENILRNFLVIFSVIDLNKLEVELILQNLSNLVSYTHSYEYFKYLNKFIKSLGPKVLSLKAEVVINFYSRLLQKVLNNSLTHSEYEELKTFNVFYSLSKLNITNVEGKSAKLSSDLLNRLEFEIKYNLLHDINKGLLLIFSAMIPITDLVEEKKLLQEKFHGIINSIDKQSLDSEGIRLLLLILHNAILTELFIKKEDPIKILEEMVAGSKGHSLLRELIFKNVTLLVSDYGVKRADIPELIWDLINKGTFEEFYFVPEYFDYNFFEINWLYKLTQEEIKSFSEIEEFHNQVRDVYNSYTAEELLDVDKELLLRMMTVLVNA</sequence>
<dbReference type="Pfam" id="PF13289">
    <property type="entry name" value="SIR2_2"/>
    <property type="match status" value="1"/>
</dbReference>
<dbReference type="Proteomes" id="UP000006976">
    <property type="component" value="Unassembled WGS sequence"/>
</dbReference>
<dbReference type="InterPro" id="IPR029035">
    <property type="entry name" value="DHS-like_NAD/FAD-binding_dom"/>
</dbReference>
<reference evidence="1 2" key="1">
    <citation type="submission" date="2012-04" db="EMBL/GenBank/DDBJ databases">
        <title>The Genome Sequence of Bacillus cereus VD078.</title>
        <authorList>
            <consortium name="The Broad Institute Genome Sequencing Platform"/>
            <consortium name="The Broad Institute Genome Sequencing Center for Infectious Disease"/>
            <person name="Feldgarden M."/>
            <person name="Van der Auwera G.A."/>
            <person name="Mahillon J."/>
            <person name="Duprez V."/>
            <person name="Timmery S."/>
            <person name="Mattelet C."/>
            <person name="Dierick K."/>
            <person name="Sun M."/>
            <person name="Yu Z."/>
            <person name="Zhu L."/>
            <person name="Hu X."/>
            <person name="Shank E.B."/>
            <person name="Swiecicka I."/>
            <person name="Hansen B.M."/>
            <person name="Andrup L."/>
            <person name="Young S.K."/>
            <person name="Zeng Q."/>
            <person name="Gargeya S."/>
            <person name="Fitzgerald M."/>
            <person name="Haas B."/>
            <person name="Abouelleil A."/>
            <person name="Alvarado L."/>
            <person name="Arachchi H.M."/>
            <person name="Berlin A."/>
            <person name="Chapman S.B."/>
            <person name="Goldberg J."/>
            <person name="Griggs A."/>
            <person name="Gujja S."/>
            <person name="Hansen M."/>
            <person name="Howarth C."/>
            <person name="Imamovic A."/>
            <person name="Larimer J."/>
            <person name="McCowen C."/>
            <person name="Montmayeur A."/>
            <person name="Murphy C."/>
            <person name="Neiman D."/>
            <person name="Pearson M."/>
            <person name="Priest M."/>
            <person name="Roberts A."/>
            <person name="Saif S."/>
            <person name="Shea T."/>
            <person name="Sisk P."/>
            <person name="Sykes S."/>
            <person name="Wortman J."/>
            <person name="Nusbaum C."/>
            <person name="Birren B."/>
        </authorList>
    </citation>
    <scope>NUCLEOTIDE SEQUENCE [LARGE SCALE GENOMIC DNA]</scope>
    <source>
        <strain evidence="1 2">VD078</strain>
    </source>
</reference>
<dbReference type="RefSeq" id="WP_002169477.1">
    <property type="nucleotide sequence ID" value="NZ_JH792252.1"/>
</dbReference>
<gene>
    <name evidence="1" type="ORF">III_05366</name>
</gene>
<comment type="caution">
    <text evidence="1">The sequence shown here is derived from an EMBL/GenBank/DDBJ whole genome shotgun (WGS) entry which is preliminary data.</text>
</comment>
<accession>A0ABC9QW03</accession>
<name>A0ABC9QW03_BACMY</name>
<dbReference type="EMBL" id="AHEV01000043">
    <property type="protein sequence ID" value="EJR31140.1"/>
    <property type="molecule type" value="Genomic_DNA"/>
</dbReference>
<proteinExistence type="predicted"/>
<evidence type="ECO:0008006" key="3">
    <source>
        <dbReference type="Google" id="ProtNLM"/>
    </source>
</evidence>
<dbReference type="Gene3D" id="3.40.50.1220">
    <property type="entry name" value="TPP-binding domain"/>
    <property type="match status" value="1"/>
</dbReference>
<dbReference type="AlphaFoldDB" id="A0ABC9QW03"/>
<organism evidence="1 2">
    <name type="scientific">Bacillus mycoides</name>
    <dbReference type="NCBI Taxonomy" id="1405"/>
    <lineage>
        <taxon>Bacteria</taxon>
        <taxon>Bacillati</taxon>
        <taxon>Bacillota</taxon>
        <taxon>Bacilli</taxon>
        <taxon>Bacillales</taxon>
        <taxon>Bacillaceae</taxon>
        <taxon>Bacillus</taxon>
        <taxon>Bacillus cereus group</taxon>
    </lineage>
</organism>
<dbReference type="SUPFAM" id="SSF52467">
    <property type="entry name" value="DHS-like NAD/FAD-binding domain"/>
    <property type="match status" value="1"/>
</dbReference>